<protein>
    <submittedName>
        <fullName evidence="4">IucA/IucC family protein</fullName>
    </submittedName>
</protein>
<evidence type="ECO:0000259" key="2">
    <source>
        <dbReference type="Pfam" id="PF04183"/>
    </source>
</evidence>
<feature type="domain" description="Aerobactin siderophore biosynthesis IucA/IucC N-terminal" evidence="2">
    <location>
        <begin position="164"/>
        <end position="410"/>
    </location>
</feature>
<dbReference type="InterPro" id="IPR037455">
    <property type="entry name" value="LucA/IucC-like"/>
</dbReference>
<sequence length="622" mass="70054">MSTENMTTHGEIGAGLSASWDIFAEALSSPHYQLAQRRILRQLVEALLFERLLIPTTSPYDQGRVYFHIPALTREGQSIGYCCHGRVSGSFGRIRLDDTPLLRIGADGTRPVASLEEFLIEVGPTLGSDEDLLARFLRELQQTLLKDTLSRHLRRPGTPQRGLTALEGQLLDGHPYHPCYKSRVGFDPLDNLAYGPEFEPSIRLLWLALRRGSATLTICRDIDIDDFLRIELGEARHALFIARLHKLGLAPHDYLLLPVHPWQWREKIATELFPLLQRRELVLLGEGEDVYRPLQSIRSLANASRPKAAHVKLPIGIINTSADRILSCHNVQNAPAVSDWLSDIRQSDATLRESGLIFLREVAGITYRNLELPLFLQMRQYGMLGAVWRENVDGHLHEDEAAAPFSGLCQCEADGQPFIAPWVERYGLSCWMDALLSASLPPLIHLLYAHGIGMEAHAQNIVLIHRKGLPCRIALKDLPGGLRFARSYLAQPERCPPLVPTPSFRKQVNATAGMEANRPNEILDYFQDAVFFINFGELSLFLRQHYGLTEADFWARIAACIFAYQSRHPELASRFASFDLFAPTILIEQLAKRRLFPETEARLQAVPNPLHRHRQQAGKTAA</sequence>
<reference key="2">
    <citation type="submission" date="2011-05" db="EMBL/GenBank/DDBJ databases">
        <title>Complete genome sequence of the aerobic marine methanotroph Methylomonas methanica MC09.</title>
        <authorList>
            <person name="Boden R."/>
            <person name="Cunliffe M."/>
            <person name="Scanlan J."/>
            <person name="Moussard H."/>
            <person name="Kits K.D."/>
            <person name="Klotz M."/>
            <person name="Jetten M."/>
            <person name="Vuilleumier S."/>
            <person name="Han J."/>
            <person name="Peters L."/>
            <person name="Mikhailova N."/>
            <person name="Teshima H."/>
            <person name="Tapia R."/>
            <person name="Kyrpides N."/>
            <person name="Ivanova N."/>
            <person name="Pagani I."/>
            <person name="Cheng J.-F."/>
            <person name="Goodwin L."/>
            <person name="Han C."/>
            <person name="Hauser L."/>
            <person name="Land M."/>
            <person name="Lapidus A."/>
            <person name="Lucas S."/>
            <person name="Pitluck S."/>
            <person name="Woyke T."/>
            <person name="Stein L.Y."/>
            <person name="Murrell C."/>
        </authorList>
    </citation>
    <scope>NUCLEOTIDE SEQUENCE</scope>
    <source>
        <strain>MC09</strain>
    </source>
</reference>
<proteinExistence type="predicted"/>
<dbReference type="GO" id="GO:0016881">
    <property type="term" value="F:acid-amino acid ligase activity"/>
    <property type="evidence" value="ECO:0007669"/>
    <property type="project" value="UniProtKB-ARBA"/>
</dbReference>
<dbReference type="Pfam" id="PF06276">
    <property type="entry name" value="FhuF"/>
    <property type="match status" value="1"/>
</dbReference>
<dbReference type="HOGENOM" id="CLU_018524_0_1_6"/>
<dbReference type="Gene3D" id="6.10.250.3370">
    <property type="match status" value="1"/>
</dbReference>
<dbReference type="eggNOG" id="COG4264">
    <property type="taxonomic scope" value="Bacteria"/>
</dbReference>
<reference evidence="4 5" key="1">
    <citation type="journal article" date="2011" name="J. Bacteriol.">
        <title>Complete Genome Sequence of the Aerobic Marine Methanotroph Methylomonas methanica MC09.</title>
        <authorList>
            <person name="Boden R."/>
            <person name="Cunliffe M."/>
            <person name="Scanlan J."/>
            <person name="Moussard H."/>
            <person name="Kits K.D."/>
            <person name="Klotz M.G."/>
            <person name="Jetten M.S."/>
            <person name="Vuilleumier S."/>
            <person name="Han J."/>
            <person name="Peters L."/>
            <person name="Mikhailova N."/>
            <person name="Teshima H."/>
            <person name="Tapia R."/>
            <person name="Kyrpides N."/>
            <person name="Ivanova N."/>
            <person name="Pagani I."/>
            <person name="Cheng J.F."/>
            <person name="Goodwin L."/>
            <person name="Han C."/>
            <person name="Hauser L."/>
            <person name="Land M.L."/>
            <person name="Lapidus A."/>
            <person name="Lucas S."/>
            <person name="Pitluck S."/>
            <person name="Woyke T."/>
            <person name="Stein L."/>
            <person name="Murrell J.C."/>
        </authorList>
    </citation>
    <scope>NUCLEOTIDE SEQUENCE [LARGE SCALE GENOMIC DNA]</scope>
    <source>
        <strain evidence="4 5">MC09</strain>
    </source>
</reference>
<dbReference type="STRING" id="857087.Metme_3393"/>
<reference evidence="5" key="3">
    <citation type="submission" date="2011-05" db="EMBL/GenBank/DDBJ databases">
        <title>Complete sequence of Methylomonas methanica MC09.</title>
        <authorList>
            <consortium name="US DOE Joint Genome Institute"/>
            <person name="Lucas S."/>
            <person name="Han J."/>
            <person name="Lapidus A."/>
            <person name="Cheng J.-F."/>
            <person name="Goodwin L."/>
            <person name="Pitluck S."/>
            <person name="Peters L."/>
            <person name="Mikhailova N."/>
            <person name="Teshima H."/>
            <person name="Han C."/>
            <person name="Tapia R."/>
            <person name="Land M."/>
            <person name="Hauser L."/>
            <person name="Kyrpides N."/>
            <person name="Ivanova N."/>
            <person name="Pagani I."/>
            <person name="Stein L."/>
            <person name="Woyke T."/>
        </authorList>
    </citation>
    <scope>NUCLEOTIDE SEQUENCE [LARGE SCALE GENOMIC DNA]</scope>
    <source>
        <strain evidence="5">MC09</strain>
    </source>
</reference>
<dbReference type="KEGG" id="mmt:Metme_3393"/>
<gene>
    <name evidence="4" type="ordered locus">Metme_3393</name>
</gene>
<dbReference type="Gene3D" id="1.10.510.40">
    <property type="match status" value="1"/>
</dbReference>
<dbReference type="PANTHER" id="PTHR34384:SF6">
    <property type="entry name" value="STAPHYLOFERRIN B SYNTHASE"/>
    <property type="match status" value="1"/>
</dbReference>
<organism evidence="4 5">
    <name type="scientific">Methylomonas methanica (strain DSM 25384 / MC09)</name>
    <dbReference type="NCBI Taxonomy" id="857087"/>
    <lineage>
        <taxon>Bacteria</taxon>
        <taxon>Pseudomonadati</taxon>
        <taxon>Pseudomonadota</taxon>
        <taxon>Gammaproteobacteria</taxon>
        <taxon>Methylococcales</taxon>
        <taxon>Methylococcaceae</taxon>
        <taxon>Methylomonas</taxon>
    </lineage>
</organism>
<dbReference type="PANTHER" id="PTHR34384">
    <property type="entry name" value="L-2,3-DIAMINOPROPANOATE--CITRATE LIGASE"/>
    <property type="match status" value="1"/>
</dbReference>
<dbReference type="InterPro" id="IPR022770">
    <property type="entry name" value="IucA/IucC-like_C"/>
</dbReference>
<comment type="pathway">
    <text evidence="1">Siderophore biosynthesis.</text>
</comment>
<evidence type="ECO:0000259" key="3">
    <source>
        <dbReference type="Pfam" id="PF06276"/>
    </source>
</evidence>
<evidence type="ECO:0000313" key="5">
    <source>
        <dbReference type="Proteomes" id="UP000008888"/>
    </source>
</evidence>
<dbReference type="AlphaFoldDB" id="G0A6D6"/>
<accession>G0A6D6</accession>
<dbReference type="InterPro" id="IPR007310">
    <property type="entry name" value="Aerobactin_biosyn_IucA/IucC_N"/>
</dbReference>
<evidence type="ECO:0000256" key="1">
    <source>
        <dbReference type="ARBA" id="ARBA00004924"/>
    </source>
</evidence>
<dbReference type="GO" id="GO:0019290">
    <property type="term" value="P:siderophore biosynthetic process"/>
    <property type="evidence" value="ECO:0007669"/>
    <property type="project" value="InterPro"/>
</dbReference>
<dbReference type="EMBL" id="CP002738">
    <property type="protein sequence ID" value="AEG01764.1"/>
    <property type="molecule type" value="Genomic_DNA"/>
</dbReference>
<name>G0A6D6_METMM</name>
<feature type="domain" description="Aerobactin siderophore biosynthesis IucA/IucC-like C-terminal" evidence="3">
    <location>
        <begin position="429"/>
        <end position="602"/>
    </location>
</feature>
<dbReference type="Pfam" id="PF04183">
    <property type="entry name" value="IucA_IucC"/>
    <property type="match status" value="1"/>
</dbReference>
<dbReference type="Gene3D" id="3.30.310.280">
    <property type="match status" value="1"/>
</dbReference>
<dbReference type="OrthoDB" id="495728at2"/>
<evidence type="ECO:0000313" key="4">
    <source>
        <dbReference type="EMBL" id="AEG01764.1"/>
    </source>
</evidence>
<keyword evidence="5" id="KW-1185">Reference proteome</keyword>
<dbReference type="Proteomes" id="UP000008888">
    <property type="component" value="Chromosome"/>
</dbReference>
<dbReference type="RefSeq" id="WP_013819991.1">
    <property type="nucleotide sequence ID" value="NC_015572.1"/>
</dbReference>